<evidence type="ECO:0000256" key="7">
    <source>
        <dbReference type="ARBA" id="ARBA00022989"/>
    </source>
</evidence>
<feature type="transmembrane region" description="Helical" evidence="11">
    <location>
        <begin position="21"/>
        <end position="46"/>
    </location>
</feature>
<dbReference type="NCBIfam" id="NF038347">
    <property type="entry name" value="FtsX_Gpos"/>
    <property type="match status" value="1"/>
</dbReference>
<dbReference type="Pfam" id="PF02687">
    <property type="entry name" value="FtsX"/>
    <property type="match status" value="1"/>
</dbReference>
<dbReference type="Pfam" id="PF18075">
    <property type="entry name" value="FtsX_ECD"/>
    <property type="match status" value="1"/>
</dbReference>
<feature type="transmembrane region" description="Helical" evidence="11">
    <location>
        <begin position="266"/>
        <end position="290"/>
    </location>
</feature>
<comment type="function">
    <text evidence="10">Part of the ABC transporter FtsEX involved in asymmetric cellular division facilitating the initiation of sporulation.</text>
</comment>
<evidence type="ECO:0000256" key="11">
    <source>
        <dbReference type="SAM" id="Phobius"/>
    </source>
</evidence>
<keyword evidence="7 11" id="KW-1133">Transmembrane helix</keyword>
<evidence type="ECO:0000313" key="14">
    <source>
        <dbReference type="EMBL" id="UOF91357.1"/>
    </source>
</evidence>
<evidence type="ECO:0000256" key="3">
    <source>
        <dbReference type="ARBA" id="ARBA00021907"/>
    </source>
</evidence>
<comment type="similarity">
    <text evidence="2 10">Belongs to the ABC-4 integral membrane protein family. FtsX subfamily.</text>
</comment>
<organism evidence="14 15">
    <name type="scientific">Fodinisporobacter ferrooxydans</name>
    <dbReference type="NCBI Taxonomy" id="2901836"/>
    <lineage>
        <taxon>Bacteria</taxon>
        <taxon>Bacillati</taxon>
        <taxon>Bacillota</taxon>
        <taxon>Bacilli</taxon>
        <taxon>Bacillales</taxon>
        <taxon>Alicyclobacillaceae</taxon>
        <taxon>Fodinisporobacter</taxon>
    </lineage>
</organism>
<keyword evidence="8 10" id="KW-0472">Membrane</keyword>
<evidence type="ECO:0000256" key="8">
    <source>
        <dbReference type="ARBA" id="ARBA00023136"/>
    </source>
</evidence>
<name>A0ABY4CPI6_9BACL</name>
<dbReference type="PIRSF" id="PIRSF003097">
    <property type="entry name" value="FtsX"/>
    <property type="match status" value="1"/>
</dbReference>
<dbReference type="PANTHER" id="PTHR47755">
    <property type="entry name" value="CELL DIVISION PROTEIN FTSX"/>
    <property type="match status" value="1"/>
</dbReference>
<dbReference type="InterPro" id="IPR058204">
    <property type="entry name" value="FtsX_firmicutes-type"/>
</dbReference>
<evidence type="ECO:0000256" key="10">
    <source>
        <dbReference type="PIRNR" id="PIRNR003097"/>
    </source>
</evidence>
<comment type="subcellular location">
    <subcellularLocation>
        <location evidence="1">Cell membrane</location>
        <topology evidence="1">Multi-pass membrane protein</topology>
    </subcellularLocation>
</comment>
<evidence type="ECO:0000313" key="15">
    <source>
        <dbReference type="Proteomes" id="UP000830167"/>
    </source>
</evidence>
<evidence type="ECO:0000256" key="2">
    <source>
        <dbReference type="ARBA" id="ARBA00007379"/>
    </source>
</evidence>
<dbReference type="Gene3D" id="3.30.70.3040">
    <property type="match status" value="1"/>
</dbReference>
<accession>A0ABY4CPI6</accession>
<feature type="domain" description="FtsX extracellular" evidence="13">
    <location>
        <begin position="59"/>
        <end position="152"/>
    </location>
</feature>
<evidence type="ECO:0000256" key="1">
    <source>
        <dbReference type="ARBA" id="ARBA00004651"/>
    </source>
</evidence>
<proteinExistence type="inferred from homology"/>
<keyword evidence="9 10" id="KW-0131">Cell cycle</keyword>
<dbReference type="PANTHER" id="PTHR47755:SF1">
    <property type="entry name" value="CELL DIVISION PROTEIN FTSX"/>
    <property type="match status" value="1"/>
</dbReference>
<keyword evidence="5 10" id="KW-0132">Cell division</keyword>
<keyword evidence="4 10" id="KW-1003">Cell membrane</keyword>
<feature type="transmembrane region" description="Helical" evidence="11">
    <location>
        <begin position="172"/>
        <end position="197"/>
    </location>
</feature>
<reference evidence="14" key="1">
    <citation type="submission" date="2021-12" db="EMBL/GenBank/DDBJ databases">
        <title>Alicyclobacillaceae gen. nov., sp. nov., isolated from chalcocite enrichment system.</title>
        <authorList>
            <person name="Jiang Z."/>
        </authorList>
    </citation>
    <scope>NUCLEOTIDE SEQUENCE</scope>
    <source>
        <strain evidence="14">MYW30-H2</strain>
    </source>
</reference>
<dbReference type="InterPro" id="IPR040690">
    <property type="entry name" value="FtsX_ECD"/>
</dbReference>
<evidence type="ECO:0000256" key="4">
    <source>
        <dbReference type="ARBA" id="ARBA00022475"/>
    </source>
</evidence>
<keyword evidence="6 11" id="KW-0812">Transmembrane</keyword>
<dbReference type="InterPro" id="IPR004513">
    <property type="entry name" value="FtsX"/>
</dbReference>
<keyword evidence="15" id="KW-1185">Reference proteome</keyword>
<evidence type="ECO:0000256" key="9">
    <source>
        <dbReference type="ARBA" id="ARBA00023306"/>
    </source>
</evidence>
<dbReference type="RefSeq" id="WP_347438048.1">
    <property type="nucleotide sequence ID" value="NZ_CP089291.1"/>
</dbReference>
<sequence>MKIRTIGRHVREGLKSLGRNGWMSFASISAMTVTLLILGVFLVLAINVNHISNSIESQVEVDVMVKNDVTGQALSDLQTTIQGFPHVQSVSFISKEQGLQILRQRLGQNADLLNGLDSQNPLPNKFIVKADNASYSDGIAADIQKLPQVDKVIYGKETVDKLLTFTKIVRNVGLAFVIGLMLTAMFLISNTIKITIFARRREIEIMKLVGATNGFIRWPFFVEGVMIGVFGALIPGALISIGYTYLVRHVNADYLAIFNLLPANPLVTQVLGVLIVIGIVVGMWGSILSVRRFLKV</sequence>
<protein>
    <recommendedName>
        <fullName evidence="3 10">Cell division protein FtsX</fullName>
    </recommendedName>
</protein>
<gene>
    <name evidence="14" type="primary">ftsX</name>
    <name evidence="14" type="ORF">LSG31_03625</name>
</gene>
<evidence type="ECO:0000259" key="13">
    <source>
        <dbReference type="Pfam" id="PF18075"/>
    </source>
</evidence>
<feature type="domain" description="ABC3 transporter permease C-terminal" evidence="12">
    <location>
        <begin position="175"/>
        <end position="295"/>
    </location>
</feature>
<feature type="transmembrane region" description="Helical" evidence="11">
    <location>
        <begin position="218"/>
        <end position="246"/>
    </location>
</feature>
<dbReference type="EMBL" id="CP089291">
    <property type="protein sequence ID" value="UOF91357.1"/>
    <property type="molecule type" value="Genomic_DNA"/>
</dbReference>
<evidence type="ECO:0000256" key="6">
    <source>
        <dbReference type="ARBA" id="ARBA00022692"/>
    </source>
</evidence>
<evidence type="ECO:0000256" key="5">
    <source>
        <dbReference type="ARBA" id="ARBA00022618"/>
    </source>
</evidence>
<evidence type="ECO:0000259" key="12">
    <source>
        <dbReference type="Pfam" id="PF02687"/>
    </source>
</evidence>
<dbReference type="Proteomes" id="UP000830167">
    <property type="component" value="Chromosome"/>
</dbReference>
<dbReference type="InterPro" id="IPR003838">
    <property type="entry name" value="ABC3_permease_C"/>
</dbReference>